<comment type="caution">
    <text evidence="2">The sequence shown here is derived from an EMBL/GenBank/DDBJ whole genome shotgun (WGS) entry which is preliminary data.</text>
</comment>
<proteinExistence type="predicted"/>
<accession>A0A5A8C0W8</accession>
<keyword evidence="7" id="KW-1185">Reference proteome</keyword>
<evidence type="ECO:0000313" key="2">
    <source>
        <dbReference type="EMBL" id="KAA0146365.1"/>
    </source>
</evidence>
<feature type="region of interest" description="Disordered" evidence="1">
    <location>
        <begin position="47"/>
        <end position="66"/>
    </location>
</feature>
<evidence type="ECO:0000313" key="5">
    <source>
        <dbReference type="EMBL" id="KAA0178512.1"/>
    </source>
</evidence>
<dbReference type="EMBL" id="VLTM01000054">
    <property type="protein sequence ID" value="KAA0159400.1"/>
    <property type="molecule type" value="Genomic_DNA"/>
</dbReference>
<sequence length="190" mass="21668">MKVYCCPITDTEVASDAMALKPVTELGTITNKDGEVVPLMVSCNTKETSESAAGMDLPESEEAEDEEKKLDYFWQMPGMEMELTEILMVKGTNKKGEKLTPYKNWMTNYFKPYAKGVLKWNKEKGMYDEDELKTALSKFADWVKENRKKLQVFGPSEFITDTGIAPLVYLIYEAEADMYMFLPALDAKKF</sequence>
<protein>
    <recommendedName>
        <fullName evidence="10">TCTP domain-containing protein</fullName>
    </recommendedName>
</protein>
<dbReference type="SUPFAM" id="SSF51316">
    <property type="entry name" value="Mss4-like"/>
    <property type="match status" value="1"/>
</dbReference>
<dbReference type="Proteomes" id="UP000325113">
    <property type="component" value="Unassembled WGS sequence"/>
</dbReference>
<evidence type="ECO:0000313" key="9">
    <source>
        <dbReference type="Proteomes" id="UP000325113"/>
    </source>
</evidence>
<name>A0A5A8C0W8_CAFRO</name>
<evidence type="ECO:0000313" key="6">
    <source>
        <dbReference type="Proteomes" id="UP000322899"/>
    </source>
</evidence>
<dbReference type="InterPro" id="IPR011323">
    <property type="entry name" value="Mss4/transl-control_tumour"/>
</dbReference>
<dbReference type="Proteomes" id="UP000324907">
    <property type="component" value="Unassembled WGS sequence"/>
</dbReference>
<organism evidence="2 7">
    <name type="scientific">Cafeteria roenbergensis</name>
    <name type="common">Marine flagellate</name>
    <dbReference type="NCBI Taxonomy" id="33653"/>
    <lineage>
        <taxon>Eukaryota</taxon>
        <taxon>Sar</taxon>
        <taxon>Stramenopiles</taxon>
        <taxon>Bigyra</taxon>
        <taxon>Opalozoa</taxon>
        <taxon>Bicosoecida</taxon>
        <taxon>Cafeteriaceae</taxon>
        <taxon>Cafeteria</taxon>
    </lineage>
</organism>
<gene>
    <name evidence="5" type="ORF">FNF27_00360</name>
    <name evidence="4" type="ORF">FNF28_02543</name>
    <name evidence="2" type="ORF">FNF29_08096</name>
    <name evidence="3" type="ORF">FNF31_04872</name>
</gene>
<dbReference type="Proteomes" id="UP000323011">
    <property type="component" value="Unassembled WGS sequence"/>
</dbReference>
<evidence type="ECO:0000313" key="3">
    <source>
        <dbReference type="EMBL" id="KAA0159400.1"/>
    </source>
</evidence>
<dbReference type="Proteomes" id="UP000322899">
    <property type="component" value="Unassembled WGS sequence"/>
</dbReference>
<evidence type="ECO:0000313" key="8">
    <source>
        <dbReference type="Proteomes" id="UP000324907"/>
    </source>
</evidence>
<evidence type="ECO:0008006" key="10">
    <source>
        <dbReference type="Google" id="ProtNLM"/>
    </source>
</evidence>
<dbReference type="InterPro" id="IPR011057">
    <property type="entry name" value="Mss4-like_sf"/>
</dbReference>
<dbReference type="EMBL" id="VLTL01000029">
    <property type="protein sequence ID" value="KAA0168248.1"/>
    <property type="molecule type" value="Genomic_DNA"/>
</dbReference>
<dbReference type="EMBL" id="VLTN01000090">
    <property type="protein sequence ID" value="KAA0146365.1"/>
    <property type="molecule type" value="Genomic_DNA"/>
</dbReference>
<dbReference type="InterPro" id="IPR018105">
    <property type="entry name" value="Translational_control_tumour_p"/>
</dbReference>
<dbReference type="EMBL" id="VLTO01000001">
    <property type="protein sequence ID" value="KAA0178512.1"/>
    <property type="molecule type" value="Genomic_DNA"/>
</dbReference>
<dbReference type="AlphaFoldDB" id="A0A5A8C0W8"/>
<evidence type="ECO:0000313" key="4">
    <source>
        <dbReference type="EMBL" id="KAA0168248.1"/>
    </source>
</evidence>
<evidence type="ECO:0000313" key="7">
    <source>
        <dbReference type="Proteomes" id="UP000323011"/>
    </source>
</evidence>
<evidence type="ECO:0000256" key="1">
    <source>
        <dbReference type="SAM" id="MobiDB-lite"/>
    </source>
</evidence>
<reference evidence="6 7" key="1">
    <citation type="submission" date="2019-07" db="EMBL/GenBank/DDBJ databases">
        <title>Genomes of Cafeteria roenbergensis.</title>
        <authorList>
            <person name="Fischer M.G."/>
            <person name="Hackl T."/>
            <person name="Roman M."/>
        </authorList>
    </citation>
    <scope>NUCLEOTIDE SEQUENCE [LARGE SCALE GENOMIC DNA]</scope>
    <source>
        <strain evidence="2 7">BVI</strain>
        <strain evidence="3 9">Cflag</strain>
        <strain evidence="5 6">E4-10P</strain>
        <strain evidence="4 8">RCC970-E3</strain>
    </source>
</reference>
<dbReference type="Gene3D" id="2.170.150.10">
    <property type="entry name" value="Metal Binding Protein, Guanine Nucleotide Exchange Factor, Chain A"/>
    <property type="match status" value="1"/>
</dbReference>
<dbReference type="Pfam" id="PF00838">
    <property type="entry name" value="TCTP"/>
    <property type="match status" value="1"/>
</dbReference>